<name>A0A1K0FAT8_9ACTN</name>
<feature type="signal peptide" evidence="1">
    <location>
        <begin position="1"/>
        <end position="28"/>
    </location>
</feature>
<protein>
    <recommendedName>
        <fullName evidence="2">SCP domain-containing protein</fullName>
    </recommendedName>
</protein>
<proteinExistence type="predicted"/>
<sequence length="170" mass="18176">MFKAVRRIALAAAAPAALLACTTTPAHAETGGPAAVAAAGPTTSEMLMDEVIVRTNEERMLAGCAPLTVDDELMVAAVRQSHYMATTGDFGHIGWRGSTFETRSRAAGYSDVAAENIAWGFSTAAEVMDAWMASPEHRVNILNCEARSFGAGVRNSQDGTFYWTQVFGWR</sequence>
<dbReference type="Gene3D" id="3.40.33.10">
    <property type="entry name" value="CAP"/>
    <property type="match status" value="1"/>
</dbReference>
<keyword evidence="1" id="KW-0732">Signal</keyword>
<dbReference type="CDD" id="cd05379">
    <property type="entry name" value="CAP_bacterial"/>
    <property type="match status" value="1"/>
</dbReference>
<comment type="caution">
    <text evidence="3">The sequence shown here is derived from an EMBL/GenBank/DDBJ whole genome shotgun (WGS) entry which is preliminary data.</text>
</comment>
<dbReference type="Pfam" id="PF00188">
    <property type="entry name" value="CAP"/>
    <property type="match status" value="1"/>
</dbReference>
<gene>
    <name evidence="3" type="ORF">BG844_34330</name>
</gene>
<dbReference type="Proteomes" id="UP000182486">
    <property type="component" value="Unassembled WGS sequence"/>
</dbReference>
<dbReference type="PANTHER" id="PTHR31157:SF1">
    <property type="entry name" value="SCP DOMAIN-CONTAINING PROTEIN"/>
    <property type="match status" value="1"/>
</dbReference>
<evidence type="ECO:0000256" key="1">
    <source>
        <dbReference type="SAM" id="SignalP"/>
    </source>
</evidence>
<dbReference type="PROSITE" id="PS51257">
    <property type="entry name" value="PROKAR_LIPOPROTEIN"/>
    <property type="match status" value="1"/>
</dbReference>
<dbReference type="RefSeq" id="WP_071809573.1">
    <property type="nucleotide sequence ID" value="NZ_MEIA01000535.1"/>
</dbReference>
<evidence type="ECO:0000313" key="3">
    <source>
        <dbReference type="EMBL" id="OJF09973.1"/>
    </source>
</evidence>
<accession>A0A1K0FAT8</accession>
<dbReference type="SUPFAM" id="SSF55797">
    <property type="entry name" value="PR-1-like"/>
    <property type="match status" value="1"/>
</dbReference>
<dbReference type="InterPro" id="IPR035940">
    <property type="entry name" value="CAP_sf"/>
</dbReference>
<organism evidence="3 4">
    <name type="scientific">Couchioplanes caeruleus subsp. caeruleus</name>
    <dbReference type="NCBI Taxonomy" id="56427"/>
    <lineage>
        <taxon>Bacteria</taxon>
        <taxon>Bacillati</taxon>
        <taxon>Actinomycetota</taxon>
        <taxon>Actinomycetes</taxon>
        <taxon>Micromonosporales</taxon>
        <taxon>Micromonosporaceae</taxon>
        <taxon>Couchioplanes</taxon>
    </lineage>
</organism>
<evidence type="ECO:0000313" key="4">
    <source>
        <dbReference type="Proteomes" id="UP000182486"/>
    </source>
</evidence>
<feature type="chain" id="PRO_5009663633" description="SCP domain-containing protein" evidence="1">
    <location>
        <begin position="29"/>
        <end position="170"/>
    </location>
</feature>
<reference evidence="3 4" key="1">
    <citation type="submission" date="2016-09" db="EMBL/GenBank/DDBJ databases">
        <title>Couchioplanes caeruleus draft genome sequence.</title>
        <authorList>
            <person name="Sheehan J."/>
            <person name="Caffrey P."/>
        </authorList>
    </citation>
    <scope>NUCLEOTIDE SEQUENCE [LARGE SCALE GENOMIC DNA]</scope>
    <source>
        <strain evidence="3 4">DSM 43634</strain>
    </source>
</reference>
<feature type="domain" description="SCP" evidence="2">
    <location>
        <begin position="55"/>
        <end position="167"/>
    </location>
</feature>
<dbReference type="InterPro" id="IPR014044">
    <property type="entry name" value="CAP_dom"/>
</dbReference>
<dbReference type="PANTHER" id="PTHR31157">
    <property type="entry name" value="SCP DOMAIN-CONTAINING PROTEIN"/>
    <property type="match status" value="1"/>
</dbReference>
<dbReference type="EMBL" id="MEIA01000535">
    <property type="protein sequence ID" value="OJF09973.1"/>
    <property type="molecule type" value="Genomic_DNA"/>
</dbReference>
<dbReference type="AlphaFoldDB" id="A0A1K0FAT8"/>
<evidence type="ECO:0000259" key="2">
    <source>
        <dbReference type="Pfam" id="PF00188"/>
    </source>
</evidence>
<keyword evidence="4" id="KW-1185">Reference proteome</keyword>